<name>A0A9N9BGV3_9GLOM</name>
<dbReference type="EMBL" id="CAJVPL010001337">
    <property type="protein sequence ID" value="CAG8565798.1"/>
    <property type="molecule type" value="Genomic_DNA"/>
</dbReference>
<proteinExistence type="predicted"/>
<reference evidence="1" key="1">
    <citation type="submission" date="2021-06" db="EMBL/GenBank/DDBJ databases">
        <authorList>
            <person name="Kallberg Y."/>
            <person name="Tangrot J."/>
            <person name="Rosling A."/>
        </authorList>
    </citation>
    <scope>NUCLEOTIDE SEQUENCE</scope>
    <source>
        <strain evidence="1">MT106</strain>
    </source>
</reference>
<comment type="caution">
    <text evidence="1">The sequence shown here is derived from an EMBL/GenBank/DDBJ whole genome shotgun (WGS) entry which is preliminary data.</text>
</comment>
<dbReference type="Proteomes" id="UP000789831">
    <property type="component" value="Unassembled WGS sequence"/>
</dbReference>
<feature type="non-terminal residue" evidence="1">
    <location>
        <position position="1"/>
    </location>
</feature>
<evidence type="ECO:0000313" key="2">
    <source>
        <dbReference type="Proteomes" id="UP000789831"/>
    </source>
</evidence>
<organism evidence="1 2">
    <name type="scientific">Ambispora gerdemannii</name>
    <dbReference type="NCBI Taxonomy" id="144530"/>
    <lineage>
        <taxon>Eukaryota</taxon>
        <taxon>Fungi</taxon>
        <taxon>Fungi incertae sedis</taxon>
        <taxon>Mucoromycota</taxon>
        <taxon>Glomeromycotina</taxon>
        <taxon>Glomeromycetes</taxon>
        <taxon>Archaeosporales</taxon>
        <taxon>Ambisporaceae</taxon>
        <taxon>Ambispora</taxon>
    </lineage>
</organism>
<dbReference type="AlphaFoldDB" id="A0A9N9BGV3"/>
<sequence>KEEWIKFRVYVSSILYSKFAKFLPSPTARLNWTTISASIFSVESLEITSGLDIRSGLDFFVFVHLFGCAGSIAKQWFEESTDTLFKG</sequence>
<protein>
    <submittedName>
        <fullName evidence="1">5708_t:CDS:1</fullName>
    </submittedName>
</protein>
<accession>A0A9N9BGV3</accession>
<evidence type="ECO:0000313" key="1">
    <source>
        <dbReference type="EMBL" id="CAG8565798.1"/>
    </source>
</evidence>
<keyword evidence="2" id="KW-1185">Reference proteome</keyword>
<gene>
    <name evidence="1" type="ORF">AGERDE_LOCUS7383</name>
</gene>